<dbReference type="Proteomes" id="UP000439752">
    <property type="component" value="Unassembled WGS sequence"/>
</dbReference>
<evidence type="ECO:0000313" key="2">
    <source>
        <dbReference type="EMBL" id="VWX35291.1"/>
    </source>
</evidence>
<evidence type="ECO:0000256" key="1">
    <source>
        <dbReference type="SAM" id="MobiDB-lite"/>
    </source>
</evidence>
<feature type="compositionally biased region" description="Low complexity" evidence="1">
    <location>
        <begin position="107"/>
        <end position="122"/>
    </location>
</feature>
<feature type="compositionally biased region" description="Basic and acidic residues" evidence="1">
    <location>
        <begin position="77"/>
        <end position="91"/>
    </location>
</feature>
<protein>
    <recommendedName>
        <fullName evidence="4">WxL domain-containing protein</fullName>
    </recommendedName>
</protein>
<accession>A0A653I850</accession>
<proteinExistence type="predicted"/>
<feature type="compositionally biased region" description="Basic and acidic residues" evidence="1">
    <location>
        <begin position="194"/>
        <end position="208"/>
    </location>
</feature>
<sequence>MIKKSPIQSIPTILVLIIFLSGTHALANATSITIKGNPTLKECVSILEAQPSPDQIPIDVVDYCENTLKEAENEFIEETKKEGDDRAKGEDQAVVPPENDELDHMEPASPEASSTPETEIPSTPEPQVPEEEESPTPETEIPPTPEPQVPEEEESPTPETEIPPTLEPQVPEEKELLESEDESSTASKSQNPALEDKEIPVDEGAEKTEQRGALDVALVGSVNLTAAYEAAQRKITLAADMQSILSLGLGSKYVIFQLPQEVIQSIQAGTISLSYSYTGVLGAKVANVPASSIQQNGNQIYAEVGSLLALSLLSKDIFTLSFKVNPLPVGTNSVYTFESSLTGSVVDLDVLNSGLGTATLTIGPVFNLKVPEVLDFGTQEIKGREGVINRKTAMTIEISHQNALNYDWKLRARLTAPLSSEGGDVLDDVLLFKVGVTNQTLQTIDSEIASGKMGATSTILTYGPSEGIILDLTGKRPRATTYQTQIQWTLVNAP</sequence>
<dbReference type="AlphaFoldDB" id="A0A653I850"/>
<reference evidence="2 3" key="1">
    <citation type="submission" date="2019-10" db="EMBL/GenBank/DDBJ databases">
        <authorList>
            <person name="Karimi E."/>
        </authorList>
    </citation>
    <scope>NUCLEOTIDE SEQUENCE [LARGE SCALE GENOMIC DNA]</scope>
    <source>
        <strain evidence="2">Exiguobacterium sp. 9Y</strain>
    </source>
</reference>
<gene>
    <name evidence="2" type="ORF">EXIGUO9Y_230070</name>
</gene>
<organism evidence="2 3">
    <name type="scientific">Exiguobacterium oxidotolerans</name>
    <dbReference type="NCBI Taxonomy" id="223958"/>
    <lineage>
        <taxon>Bacteria</taxon>
        <taxon>Bacillati</taxon>
        <taxon>Bacillota</taxon>
        <taxon>Bacilli</taxon>
        <taxon>Bacillales</taxon>
        <taxon>Bacillales Family XII. Incertae Sedis</taxon>
        <taxon>Exiguobacterium</taxon>
    </lineage>
</organism>
<name>A0A653I850_9BACL</name>
<feature type="compositionally biased region" description="Low complexity" evidence="1">
    <location>
        <begin position="157"/>
        <end position="168"/>
    </location>
</feature>
<dbReference type="RefSeq" id="WP_159173210.1">
    <property type="nucleotide sequence ID" value="NZ_LR732312.1"/>
</dbReference>
<dbReference type="EMBL" id="CABWKQ010000016">
    <property type="protein sequence ID" value="VWX35291.1"/>
    <property type="molecule type" value="Genomic_DNA"/>
</dbReference>
<evidence type="ECO:0000313" key="3">
    <source>
        <dbReference type="Proteomes" id="UP000439752"/>
    </source>
</evidence>
<keyword evidence="3" id="KW-1185">Reference proteome</keyword>
<feature type="region of interest" description="Disordered" evidence="1">
    <location>
        <begin position="77"/>
        <end position="208"/>
    </location>
</feature>
<evidence type="ECO:0008006" key="4">
    <source>
        <dbReference type="Google" id="ProtNLM"/>
    </source>
</evidence>